<accession>A0A917K1U0</accession>
<dbReference type="Pfam" id="PF00990">
    <property type="entry name" value="GGDEF"/>
    <property type="match status" value="1"/>
</dbReference>
<dbReference type="PANTHER" id="PTHR44757:SF2">
    <property type="entry name" value="BIOFILM ARCHITECTURE MAINTENANCE PROTEIN MBAA"/>
    <property type="match status" value="1"/>
</dbReference>
<keyword evidence="5" id="KW-1185">Reference proteome</keyword>
<dbReference type="InterPro" id="IPR000160">
    <property type="entry name" value="GGDEF_dom"/>
</dbReference>
<evidence type="ECO:0000313" key="2">
    <source>
        <dbReference type="EMBL" id="GAA0522687.1"/>
    </source>
</evidence>
<dbReference type="InterPro" id="IPR043128">
    <property type="entry name" value="Rev_trsase/Diguanyl_cyclase"/>
</dbReference>
<name>A0A917K1U0_9PSEU</name>
<reference evidence="3 4" key="1">
    <citation type="journal article" date="2014" name="Int. J. Syst. Evol. Microbiol.">
        <title>Complete genome sequence of Corynebacterium casei LMG S-19264T (=DSM 44701T), isolated from a smear-ripened cheese.</title>
        <authorList>
            <consortium name="US DOE Joint Genome Institute (JGI-PGF)"/>
            <person name="Walter F."/>
            <person name="Albersmeier A."/>
            <person name="Kalinowski J."/>
            <person name="Ruckert C."/>
        </authorList>
    </citation>
    <scope>NUCLEOTIDE SEQUENCE [LARGE SCALE GENOMIC DNA]</scope>
    <source>
        <strain evidence="3 4">CGMCC 4.7206</strain>
    </source>
</reference>
<dbReference type="EMBL" id="BAAAHC010000009">
    <property type="protein sequence ID" value="GAA0522687.1"/>
    <property type="molecule type" value="Genomic_DNA"/>
</dbReference>
<dbReference type="NCBIfam" id="TIGR00254">
    <property type="entry name" value="GGDEF"/>
    <property type="match status" value="1"/>
</dbReference>
<dbReference type="PANTHER" id="PTHR44757">
    <property type="entry name" value="DIGUANYLATE CYCLASE DGCP"/>
    <property type="match status" value="1"/>
</dbReference>
<dbReference type="RefSeq" id="WP_229680241.1">
    <property type="nucleotide sequence ID" value="NZ_BAAAHC010000009.1"/>
</dbReference>
<reference evidence="2" key="4">
    <citation type="submission" date="2023-12" db="EMBL/GenBank/DDBJ databases">
        <authorList>
            <person name="Sun Q."/>
            <person name="Inoue M."/>
        </authorList>
    </citation>
    <scope>NUCLEOTIDE SEQUENCE</scope>
    <source>
        <strain evidence="2">JCM 10664</strain>
    </source>
</reference>
<protein>
    <recommendedName>
        <fullName evidence="1">GGDEF domain-containing protein</fullName>
    </recommendedName>
</protein>
<dbReference type="SMART" id="SM00267">
    <property type="entry name" value="GGDEF"/>
    <property type="match status" value="1"/>
</dbReference>
<dbReference type="SUPFAM" id="SSF55073">
    <property type="entry name" value="Nucleotide cyclase"/>
    <property type="match status" value="1"/>
</dbReference>
<dbReference type="CDD" id="cd01949">
    <property type="entry name" value="GGDEF"/>
    <property type="match status" value="1"/>
</dbReference>
<reference evidence="2 5" key="2">
    <citation type="journal article" date="2019" name="Int. J. Syst. Evol. Microbiol.">
        <title>The Global Catalogue of Microorganisms (GCM) 10K type strain sequencing project: providing services to taxonomists for standard genome sequencing and annotation.</title>
        <authorList>
            <consortium name="The Broad Institute Genomics Platform"/>
            <consortium name="The Broad Institute Genome Sequencing Center for Infectious Disease"/>
            <person name="Wu L."/>
            <person name="Ma J."/>
        </authorList>
    </citation>
    <scope>NUCLEOTIDE SEQUENCE [LARGE SCALE GENOMIC DNA]</scope>
    <source>
        <strain evidence="2 5">JCM 10664</strain>
    </source>
</reference>
<organism evidence="3 4">
    <name type="scientific">Saccharopolyspora thermophila</name>
    <dbReference type="NCBI Taxonomy" id="89367"/>
    <lineage>
        <taxon>Bacteria</taxon>
        <taxon>Bacillati</taxon>
        <taxon>Actinomycetota</taxon>
        <taxon>Actinomycetes</taxon>
        <taxon>Pseudonocardiales</taxon>
        <taxon>Pseudonocardiaceae</taxon>
        <taxon>Saccharopolyspora</taxon>
    </lineage>
</organism>
<comment type="caution">
    <text evidence="3">The sequence shown here is derived from an EMBL/GenBank/DDBJ whole genome shotgun (WGS) entry which is preliminary data.</text>
</comment>
<gene>
    <name evidence="2" type="ORF">GCM10009545_26040</name>
    <name evidence="3" type="ORF">GCM10011581_33890</name>
</gene>
<evidence type="ECO:0000259" key="1">
    <source>
        <dbReference type="PROSITE" id="PS50887"/>
    </source>
</evidence>
<dbReference type="EMBL" id="BMMT01000012">
    <property type="protein sequence ID" value="GGI93974.1"/>
    <property type="molecule type" value="Genomic_DNA"/>
</dbReference>
<dbReference type="PROSITE" id="PS50887">
    <property type="entry name" value="GGDEF"/>
    <property type="match status" value="1"/>
</dbReference>
<reference evidence="3" key="3">
    <citation type="submission" date="2020-09" db="EMBL/GenBank/DDBJ databases">
        <authorList>
            <person name="Sun Q."/>
            <person name="Zhou Y."/>
        </authorList>
    </citation>
    <scope>NUCLEOTIDE SEQUENCE</scope>
    <source>
        <strain evidence="3">CGMCC 4.7206</strain>
    </source>
</reference>
<proteinExistence type="predicted"/>
<dbReference type="AlphaFoldDB" id="A0A917K1U0"/>
<dbReference type="InterPro" id="IPR052155">
    <property type="entry name" value="Biofilm_reg_signaling"/>
</dbReference>
<sequence>MVDVDGLKRVNDCFGHAAGDQLLRAASDALLRAAGSGATVARFGGDEFAVLAHVPDRRAAEAFRDRLQQSLRHDVVVFGNAVEMRASVGLAATADPTTRGADLIHAADQDMYRRKRQRV</sequence>
<dbReference type="Proteomes" id="UP001500220">
    <property type="component" value="Unassembled WGS sequence"/>
</dbReference>
<evidence type="ECO:0000313" key="3">
    <source>
        <dbReference type="EMBL" id="GGI93974.1"/>
    </source>
</evidence>
<evidence type="ECO:0000313" key="4">
    <source>
        <dbReference type="Proteomes" id="UP000597989"/>
    </source>
</evidence>
<evidence type="ECO:0000313" key="5">
    <source>
        <dbReference type="Proteomes" id="UP001500220"/>
    </source>
</evidence>
<dbReference type="Proteomes" id="UP000597989">
    <property type="component" value="Unassembled WGS sequence"/>
</dbReference>
<feature type="domain" description="GGDEF" evidence="1">
    <location>
        <begin position="1"/>
        <end position="119"/>
    </location>
</feature>
<dbReference type="InterPro" id="IPR029787">
    <property type="entry name" value="Nucleotide_cyclase"/>
</dbReference>
<dbReference type="Gene3D" id="3.30.70.270">
    <property type="match status" value="1"/>
</dbReference>